<protein>
    <submittedName>
        <fullName evidence="2">Uncharacterized protein</fullName>
    </submittedName>
</protein>
<dbReference type="Proteomes" id="UP000299102">
    <property type="component" value="Unassembled WGS sequence"/>
</dbReference>
<gene>
    <name evidence="2" type="ORF">EVAR_92587_1</name>
</gene>
<sequence length="112" mass="12606">MRSIRISAADRRTTPLALPVGVIKTAVQHRRRCLGFKTINRTIDNGTRAPDVTRGRRTRQQLYIAVTDGPAKVALYRRLQVKVQGRGPYPAVDSQRLELTDERSHEASHCST</sequence>
<feature type="compositionally biased region" description="Basic and acidic residues" evidence="1">
    <location>
        <begin position="95"/>
        <end position="112"/>
    </location>
</feature>
<evidence type="ECO:0000256" key="1">
    <source>
        <dbReference type="SAM" id="MobiDB-lite"/>
    </source>
</evidence>
<dbReference type="AlphaFoldDB" id="A0A4C1T013"/>
<proteinExistence type="predicted"/>
<comment type="caution">
    <text evidence="2">The sequence shown here is derived from an EMBL/GenBank/DDBJ whole genome shotgun (WGS) entry which is preliminary data.</text>
</comment>
<accession>A0A4C1T013</accession>
<keyword evidence="3" id="KW-1185">Reference proteome</keyword>
<name>A0A4C1T013_EUMVA</name>
<evidence type="ECO:0000313" key="3">
    <source>
        <dbReference type="Proteomes" id="UP000299102"/>
    </source>
</evidence>
<feature type="region of interest" description="Disordered" evidence="1">
    <location>
        <begin position="87"/>
        <end position="112"/>
    </location>
</feature>
<dbReference type="EMBL" id="BGZK01000023">
    <property type="protein sequence ID" value="GBP06601.1"/>
    <property type="molecule type" value="Genomic_DNA"/>
</dbReference>
<evidence type="ECO:0000313" key="2">
    <source>
        <dbReference type="EMBL" id="GBP06601.1"/>
    </source>
</evidence>
<organism evidence="2 3">
    <name type="scientific">Eumeta variegata</name>
    <name type="common">Bagworm moth</name>
    <name type="synonym">Eumeta japonica</name>
    <dbReference type="NCBI Taxonomy" id="151549"/>
    <lineage>
        <taxon>Eukaryota</taxon>
        <taxon>Metazoa</taxon>
        <taxon>Ecdysozoa</taxon>
        <taxon>Arthropoda</taxon>
        <taxon>Hexapoda</taxon>
        <taxon>Insecta</taxon>
        <taxon>Pterygota</taxon>
        <taxon>Neoptera</taxon>
        <taxon>Endopterygota</taxon>
        <taxon>Lepidoptera</taxon>
        <taxon>Glossata</taxon>
        <taxon>Ditrysia</taxon>
        <taxon>Tineoidea</taxon>
        <taxon>Psychidae</taxon>
        <taxon>Oiketicinae</taxon>
        <taxon>Eumeta</taxon>
    </lineage>
</organism>
<reference evidence="2 3" key="1">
    <citation type="journal article" date="2019" name="Commun. Biol.">
        <title>The bagworm genome reveals a unique fibroin gene that provides high tensile strength.</title>
        <authorList>
            <person name="Kono N."/>
            <person name="Nakamura H."/>
            <person name="Ohtoshi R."/>
            <person name="Tomita M."/>
            <person name="Numata K."/>
            <person name="Arakawa K."/>
        </authorList>
    </citation>
    <scope>NUCLEOTIDE SEQUENCE [LARGE SCALE GENOMIC DNA]</scope>
</reference>